<dbReference type="AlphaFoldDB" id="A0A8S1CWG1"/>
<dbReference type="PROSITE" id="PS50088">
    <property type="entry name" value="ANK_REPEAT"/>
    <property type="match status" value="4"/>
</dbReference>
<dbReference type="EMBL" id="CADEPI010000108">
    <property type="protein sequence ID" value="CAB3375130.1"/>
    <property type="molecule type" value="Genomic_DNA"/>
</dbReference>
<dbReference type="PROSITE" id="PS50297">
    <property type="entry name" value="ANK_REP_REGION"/>
    <property type="match status" value="3"/>
</dbReference>
<dbReference type="InterPro" id="IPR051165">
    <property type="entry name" value="Multifunctional_ANK_Repeat"/>
</dbReference>
<dbReference type="PROSITE" id="PS50207">
    <property type="entry name" value="CASPASE_P10"/>
    <property type="match status" value="1"/>
</dbReference>
<dbReference type="InterPro" id="IPR011600">
    <property type="entry name" value="Pept_C14_caspase"/>
</dbReference>
<sequence length="1026" mass="117264">MPEKSPVKLGYFKNKNGTKEILTSVFVLVVHYAFKNLKNDIREGNEEDVDRLRQTFEEKRNCSFREWASPRKHDLFDLISSEEELLRLFDASSPPQLFIMYILSHGSEGGIIFTEHPNSTFKREEIYARLLQLKNFGGCLKFINFGPCRSAEVEDGSLNYSNNSLEDVKKATQVSFVPNYDQNLAIFSSTVETQYANREDRGKRKGSWFVQSTCDVFDELERETCFADILTIVHHQIHENSKTFLHNFQTPEFHLYPHRQLVIQPCPSSTKNDSHGRYRVTAQRHLKHFFSWKRKSASLPRRRAMIFFTHESKQVQKLNSALTYYLQFETSLRNIAKENPDFLSKVKLKKDIPDCLMIVFFARIAVDDEGKINVIMPKGKTLTIAEIVSKFVKEETMIGKPKIFLFLIQPTHSNTKIDCMHTKAINAYHLSNWLTFVSCDEGTSDKLIETLESYELRSGRSLQEMFSRVLMAANGKALMVSTMQFSLDFPELPRHFVVPTFQLDNENKNYDELLINILGSRETWLLTAAVGMGKSTVMLQLAHCLRESLHNKRQVILVQLSRFHHFFATKGQSCSLVSLLATVTSENVSVTCRKLGATALHHAAANKEHGVGLISFFFQRGLRTDARDRDGETPIHYAVWAGNFQHAKELIQFSDHAWNLLQFFVVENNLELAKRVHQDDRSLMNEVGESTIFHLAASHADVAMCSWLVEEGVDATSECRNLKYTALHYASKNKSFGKEIVHFLVDSLGLDVNKRSVNDETPLHCALSETNIEVAEELLDLNAESLRVKIGENTLIHYCMRWNKLTSAKFIHARDVGMVKELGKNRKSSLHVAAQYADLETNKWLVELAGVDPHVECGTKDKGTALHYVGFNKIHGVQLVDFYVSKGLKVDGNTRINPLHFALSKGNVNVAEKLLQLGADLRVKLKDFNLLQYSVIKNRFESAQFVHSKNSEMIKEDGRQGMNVLRLAAKHADLRMCKWLVEQCNECNNNVLAPDYFSVLQSAKLNESHSEEIMQYFTDLILLNTY</sequence>
<keyword evidence="6" id="KW-1185">Reference proteome</keyword>
<protein>
    <recommendedName>
        <fullName evidence="4">Caspase family p10 domain-containing protein</fullName>
    </recommendedName>
</protein>
<evidence type="ECO:0000256" key="2">
    <source>
        <dbReference type="ARBA" id="ARBA00023043"/>
    </source>
</evidence>
<keyword evidence="1" id="KW-0677">Repeat</keyword>
<dbReference type="InterPro" id="IPR002138">
    <property type="entry name" value="Pept_C14_p10"/>
</dbReference>
<feature type="domain" description="Caspase family p10" evidence="4">
    <location>
        <begin position="201"/>
        <end position="265"/>
    </location>
</feature>
<evidence type="ECO:0000313" key="6">
    <source>
        <dbReference type="Proteomes" id="UP000494165"/>
    </source>
</evidence>
<feature type="repeat" description="ANK" evidence="3">
    <location>
        <begin position="595"/>
        <end position="629"/>
    </location>
</feature>
<gene>
    <name evidence="5" type="ORF">CLODIP_2_CD12929</name>
</gene>
<reference evidence="5 6" key="1">
    <citation type="submission" date="2020-04" db="EMBL/GenBank/DDBJ databases">
        <authorList>
            <person name="Alioto T."/>
            <person name="Alioto T."/>
            <person name="Gomez Garrido J."/>
        </authorList>
    </citation>
    <scope>NUCLEOTIDE SEQUENCE [LARGE SCALE GENOMIC DNA]</scope>
</reference>
<dbReference type="PANTHER" id="PTHR24123:SF33">
    <property type="entry name" value="PROTEIN HOS4"/>
    <property type="match status" value="1"/>
</dbReference>
<comment type="caution">
    <text evidence="5">The sequence shown here is derived from an EMBL/GenBank/DDBJ whole genome shotgun (WGS) entry which is preliminary data.</text>
</comment>
<feature type="repeat" description="ANK" evidence="3">
    <location>
        <begin position="630"/>
        <end position="652"/>
    </location>
</feature>
<dbReference type="Pfam" id="PF00656">
    <property type="entry name" value="Peptidase_C14"/>
    <property type="match status" value="1"/>
</dbReference>
<evidence type="ECO:0000313" key="5">
    <source>
        <dbReference type="EMBL" id="CAB3375130.1"/>
    </source>
</evidence>
<evidence type="ECO:0000256" key="1">
    <source>
        <dbReference type="ARBA" id="ARBA00022737"/>
    </source>
</evidence>
<keyword evidence="2 3" id="KW-0040">ANK repeat</keyword>
<dbReference type="InterPro" id="IPR029030">
    <property type="entry name" value="Caspase-like_dom_sf"/>
</dbReference>
<dbReference type="PANTHER" id="PTHR24123">
    <property type="entry name" value="ANKYRIN REPEAT-CONTAINING"/>
    <property type="match status" value="1"/>
</dbReference>
<dbReference type="Pfam" id="PF12796">
    <property type="entry name" value="Ank_2"/>
    <property type="match status" value="3"/>
</dbReference>
<dbReference type="SMART" id="SM00248">
    <property type="entry name" value="ANK"/>
    <property type="match status" value="9"/>
</dbReference>
<accession>A0A8S1CWG1</accession>
<proteinExistence type="predicted"/>
<dbReference type="GO" id="GO:0004197">
    <property type="term" value="F:cysteine-type endopeptidase activity"/>
    <property type="evidence" value="ECO:0007669"/>
    <property type="project" value="InterPro"/>
</dbReference>
<name>A0A8S1CWG1_9INSE</name>
<dbReference type="Gene3D" id="1.25.40.20">
    <property type="entry name" value="Ankyrin repeat-containing domain"/>
    <property type="match status" value="3"/>
</dbReference>
<feature type="repeat" description="ANK" evidence="3">
    <location>
        <begin position="758"/>
        <end position="784"/>
    </location>
</feature>
<dbReference type="SUPFAM" id="SSF48403">
    <property type="entry name" value="Ankyrin repeat"/>
    <property type="match status" value="2"/>
</dbReference>
<dbReference type="InterPro" id="IPR002110">
    <property type="entry name" value="Ankyrin_rpt"/>
</dbReference>
<dbReference type="Gene3D" id="3.40.50.1460">
    <property type="match status" value="1"/>
</dbReference>
<evidence type="ECO:0000259" key="4">
    <source>
        <dbReference type="PROSITE" id="PS50207"/>
    </source>
</evidence>
<dbReference type="SUPFAM" id="SSF52129">
    <property type="entry name" value="Caspase-like"/>
    <property type="match status" value="1"/>
</dbReference>
<organism evidence="5 6">
    <name type="scientific">Cloeon dipterum</name>
    <dbReference type="NCBI Taxonomy" id="197152"/>
    <lineage>
        <taxon>Eukaryota</taxon>
        <taxon>Metazoa</taxon>
        <taxon>Ecdysozoa</taxon>
        <taxon>Arthropoda</taxon>
        <taxon>Hexapoda</taxon>
        <taxon>Insecta</taxon>
        <taxon>Pterygota</taxon>
        <taxon>Palaeoptera</taxon>
        <taxon>Ephemeroptera</taxon>
        <taxon>Pisciforma</taxon>
        <taxon>Baetidae</taxon>
        <taxon>Cloeon</taxon>
    </lineage>
</organism>
<dbReference type="InterPro" id="IPR036770">
    <property type="entry name" value="Ankyrin_rpt-contain_sf"/>
</dbReference>
<dbReference type="GO" id="GO:0006508">
    <property type="term" value="P:proteolysis"/>
    <property type="evidence" value="ECO:0007669"/>
    <property type="project" value="InterPro"/>
</dbReference>
<evidence type="ECO:0000256" key="3">
    <source>
        <dbReference type="PROSITE-ProRule" id="PRU00023"/>
    </source>
</evidence>
<dbReference type="Proteomes" id="UP000494165">
    <property type="component" value="Unassembled WGS sequence"/>
</dbReference>
<feature type="repeat" description="ANK" evidence="3">
    <location>
        <begin position="894"/>
        <end position="926"/>
    </location>
</feature>